<reference evidence="2 3" key="1">
    <citation type="submission" date="2019-07" db="EMBL/GenBank/DDBJ databases">
        <authorList>
            <person name="Park Y.J."/>
            <person name="Jeong S.E."/>
            <person name="Jung H.S."/>
        </authorList>
    </citation>
    <scope>NUCLEOTIDE SEQUENCE [LARGE SCALE GENOMIC DNA]</scope>
    <source>
        <strain evidence="3">P16(2019)</strain>
    </source>
</reference>
<dbReference type="InterPro" id="IPR015947">
    <property type="entry name" value="PUA-like_sf"/>
</dbReference>
<evidence type="ECO:0000313" key="2">
    <source>
        <dbReference type="EMBL" id="TSB47748.1"/>
    </source>
</evidence>
<dbReference type="Pfam" id="PF04266">
    <property type="entry name" value="ASCH"/>
    <property type="match status" value="1"/>
</dbReference>
<organism evidence="2 3">
    <name type="scientific">Alkalicoccobacillus porphyridii</name>
    <dbReference type="NCBI Taxonomy" id="2597270"/>
    <lineage>
        <taxon>Bacteria</taxon>
        <taxon>Bacillati</taxon>
        <taxon>Bacillota</taxon>
        <taxon>Bacilli</taxon>
        <taxon>Bacillales</taxon>
        <taxon>Bacillaceae</taxon>
        <taxon>Alkalicoccobacillus</taxon>
    </lineage>
</organism>
<dbReference type="InterPro" id="IPR016645">
    <property type="entry name" value="UCP016134"/>
</dbReference>
<sequence>MKHRMGLYETPFRSIQKTAKVFEVRLNDEKRRNIKVGDRIEFVLVPTKDELLEVEVLELREYPTFEDMYQDIPYDLFDCKGWTLEELVESTYEIYTKEQEKKWGALAIRIKVLT</sequence>
<protein>
    <submittedName>
        <fullName evidence="2">ASCH domain-containing protein</fullName>
    </submittedName>
</protein>
<dbReference type="SMART" id="SM01022">
    <property type="entry name" value="ASCH"/>
    <property type="match status" value="1"/>
</dbReference>
<dbReference type="CDD" id="cd06555">
    <property type="entry name" value="ASCH_PF0470_like"/>
    <property type="match status" value="1"/>
</dbReference>
<proteinExistence type="predicted"/>
<dbReference type="Gene3D" id="2.30.130.30">
    <property type="entry name" value="Hypothetical protein"/>
    <property type="match status" value="1"/>
</dbReference>
<name>A0A554A235_9BACI</name>
<dbReference type="EMBL" id="VLXZ01000002">
    <property type="protein sequence ID" value="TSB47748.1"/>
    <property type="molecule type" value="Genomic_DNA"/>
</dbReference>
<dbReference type="RefSeq" id="WP_143847269.1">
    <property type="nucleotide sequence ID" value="NZ_VLXZ01000002.1"/>
</dbReference>
<accession>A0A554A235</accession>
<comment type="caution">
    <text evidence="2">The sequence shown here is derived from an EMBL/GenBank/DDBJ whole genome shotgun (WGS) entry which is preliminary data.</text>
</comment>
<dbReference type="SUPFAM" id="SSF88697">
    <property type="entry name" value="PUA domain-like"/>
    <property type="match status" value="1"/>
</dbReference>
<dbReference type="PIRSF" id="PIRSF016134">
    <property type="entry name" value="UCP016134"/>
    <property type="match status" value="1"/>
</dbReference>
<feature type="domain" description="ASCH" evidence="1">
    <location>
        <begin position="5"/>
        <end position="114"/>
    </location>
</feature>
<gene>
    <name evidence="2" type="ORF">FN960_04320</name>
</gene>
<dbReference type="InterPro" id="IPR007374">
    <property type="entry name" value="ASCH_domain"/>
</dbReference>
<evidence type="ECO:0000259" key="1">
    <source>
        <dbReference type="SMART" id="SM01022"/>
    </source>
</evidence>
<dbReference type="OrthoDB" id="9790388at2"/>
<dbReference type="AlphaFoldDB" id="A0A554A235"/>
<evidence type="ECO:0000313" key="3">
    <source>
        <dbReference type="Proteomes" id="UP000318521"/>
    </source>
</evidence>
<dbReference type="Proteomes" id="UP000318521">
    <property type="component" value="Unassembled WGS sequence"/>
</dbReference>
<keyword evidence="3" id="KW-1185">Reference proteome</keyword>